<reference evidence="13" key="2">
    <citation type="journal article" date="2016" name="Environ. Microbiol. Rep.">
        <title>Analysis of defence systems and a conjugative IncP-1 plasmid in the marine polyaromatic hydrocarbons-degrading bacterium Cycloclasticus sp. 78-ME.</title>
        <authorList>
            <person name="Yakimov M.M."/>
            <person name="Crisafi F."/>
            <person name="Messina E."/>
            <person name="Smedile F."/>
            <person name="Lopatina A."/>
            <person name="Denaro R."/>
            <person name="Pieper D.H."/>
            <person name="Golyshin P.N."/>
            <person name="Giuliano L."/>
        </authorList>
    </citation>
    <scope>NUCLEOTIDE SEQUENCE [LARGE SCALE GENOMIC DNA]</scope>
    <source>
        <strain evidence="13">78-ME</strain>
    </source>
</reference>
<dbReference type="CDD" id="cd00405">
    <property type="entry name" value="PRAI"/>
    <property type="match status" value="1"/>
</dbReference>
<dbReference type="GO" id="GO:0000162">
    <property type="term" value="P:L-tryptophan biosynthetic process"/>
    <property type="evidence" value="ECO:0007669"/>
    <property type="project" value="UniProtKB-UniRule"/>
</dbReference>
<dbReference type="EMBL" id="CP005996">
    <property type="protein sequence ID" value="AGS39842.1"/>
    <property type="molecule type" value="Genomic_DNA"/>
</dbReference>
<dbReference type="PANTHER" id="PTHR42894:SF1">
    <property type="entry name" value="N-(5'-PHOSPHORIBOSYL)ANTHRANILATE ISOMERASE"/>
    <property type="match status" value="1"/>
</dbReference>
<dbReference type="KEGG" id="cza:CYCME_1517"/>
<dbReference type="InterPro" id="IPR001240">
    <property type="entry name" value="PRAI_dom"/>
</dbReference>
<gene>
    <name evidence="10 12" type="primary">trpF</name>
    <name evidence="12" type="ORF">CYCME_1517</name>
</gene>
<evidence type="ECO:0000256" key="3">
    <source>
        <dbReference type="ARBA" id="ARBA00007571"/>
    </source>
</evidence>
<comment type="similarity">
    <text evidence="3 10">Belongs to the TrpF family.</text>
</comment>
<evidence type="ECO:0000256" key="5">
    <source>
        <dbReference type="ARBA" id="ARBA00022272"/>
    </source>
</evidence>
<keyword evidence="8 10" id="KW-0057">Aromatic amino acid biosynthesis</keyword>
<evidence type="ECO:0000256" key="9">
    <source>
        <dbReference type="ARBA" id="ARBA00023235"/>
    </source>
</evidence>
<evidence type="ECO:0000256" key="10">
    <source>
        <dbReference type="HAMAP-Rule" id="MF_00135"/>
    </source>
</evidence>
<dbReference type="Gene3D" id="3.20.20.70">
    <property type="entry name" value="Aldolase class I"/>
    <property type="match status" value="1"/>
</dbReference>
<dbReference type="NCBIfam" id="NF002298">
    <property type="entry name" value="PRK01222.1-4"/>
    <property type="match status" value="1"/>
</dbReference>
<dbReference type="Pfam" id="PF00697">
    <property type="entry name" value="PRAI"/>
    <property type="match status" value="1"/>
</dbReference>
<dbReference type="InterPro" id="IPR011060">
    <property type="entry name" value="RibuloseP-bd_barrel"/>
</dbReference>
<evidence type="ECO:0000256" key="7">
    <source>
        <dbReference type="ARBA" id="ARBA00022822"/>
    </source>
</evidence>
<keyword evidence="6 10" id="KW-0028">Amino-acid biosynthesis</keyword>
<accession>S5TG82</accession>
<dbReference type="InterPro" id="IPR013785">
    <property type="entry name" value="Aldolase_TIM"/>
</dbReference>
<dbReference type="AlphaFoldDB" id="S5TG82"/>
<keyword evidence="7 10" id="KW-0822">Tryptophan biosynthesis</keyword>
<feature type="domain" description="N-(5'phosphoribosyl) anthranilate isomerase (PRAI)" evidence="11">
    <location>
        <begin position="7"/>
        <end position="202"/>
    </location>
</feature>
<dbReference type="FunFam" id="3.20.20.70:FF:000075">
    <property type="entry name" value="Tryptophan biosynthesis protein TRP1"/>
    <property type="match status" value="1"/>
</dbReference>
<dbReference type="NCBIfam" id="NF002299">
    <property type="entry name" value="PRK01222.1-6"/>
    <property type="match status" value="1"/>
</dbReference>
<keyword evidence="9 10" id="KW-0413">Isomerase</keyword>
<evidence type="ECO:0000259" key="11">
    <source>
        <dbReference type="Pfam" id="PF00697"/>
    </source>
</evidence>
<dbReference type="HOGENOM" id="CLU_076364_2_0_6"/>
<evidence type="ECO:0000256" key="4">
    <source>
        <dbReference type="ARBA" id="ARBA00012572"/>
    </source>
</evidence>
<dbReference type="PATRIC" id="fig|1198232.3.peg.1502"/>
<evidence type="ECO:0000256" key="1">
    <source>
        <dbReference type="ARBA" id="ARBA00001164"/>
    </source>
</evidence>
<evidence type="ECO:0000256" key="2">
    <source>
        <dbReference type="ARBA" id="ARBA00004664"/>
    </source>
</evidence>
<dbReference type="EC" id="5.3.1.24" evidence="4 10"/>
<dbReference type="RefSeq" id="WP_020932662.1">
    <property type="nucleotide sequence ID" value="NC_021917.1"/>
</dbReference>
<evidence type="ECO:0000256" key="8">
    <source>
        <dbReference type="ARBA" id="ARBA00023141"/>
    </source>
</evidence>
<dbReference type="SUPFAM" id="SSF51366">
    <property type="entry name" value="Ribulose-phoshate binding barrel"/>
    <property type="match status" value="1"/>
</dbReference>
<keyword evidence="13" id="KW-1185">Reference proteome</keyword>
<dbReference type="PANTHER" id="PTHR42894">
    <property type="entry name" value="N-(5'-PHOSPHORIBOSYL)ANTHRANILATE ISOMERASE"/>
    <property type="match status" value="1"/>
</dbReference>
<proteinExistence type="inferred from homology"/>
<protein>
    <recommendedName>
        <fullName evidence="5 10">N-(5'-phosphoribosyl)anthranilate isomerase</fullName>
        <shortName evidence="10">PRAI</shortName>
        <ecNumber evidence="4 10">5.3.1.24</ecNumber>
    </recommendedName>
</protein>
<dbReference type="UniPathway" id="UPA00035">
    <property type="reaction ID" value="UER00042"/>
</dbReference>
<evidence type="ECO:0000256" key="6">
    <source>
        <dbReference type="ARBA" id="ARBA00022605"/>
    </source>
</evidence>
<evidence type="ECO:0000313" key="12">
    <source>
        <dbReference type="EMBL" id="AGS39842.1"/>
    </source>
</evidence>
<sequence length="209" mass="23284">MPFRTRVKICGITRPDDAYAAIENGADALGFVFYDKSPRSIEIQKAEIIFSNISPFINKVALFVNPDYDYVNHVLSKLPVDLLQFHGDEDEVFCSSFNKPYLKAIRMRNSINLDEVADTYHSASGLLLDAFDSSQYGGTGQTFDWDLIPKKCKLPIVLAGGLNPSNVSKAIQNTNVFAVDVSSGVEKSKGVKDHQLIKQFMQEVKRANE</sequence>
<dbReference type="InterPro" id="IPR044643">
    <property type="entry name" value="TrpF_fam"/>
</dbReference>
<organism evidence="12 13">
    <name type="scientific">Cycloclasticus zancles 78-ME</name>
    <dbReference type="NCBI Taxonomy" id="1198232"/>
    <lineage>
        <taxon>Bacteria</taxon>
        <taxon>Pseudomonadati</taxon>
        <taxon>Pseudomonadota</taxon>
        <taxon>Gammaproteobacteria</taxon>
        <taxon>Thiotrichales</taxon>
        <taxon>Piscirickettsiaceae</taxon>
        <taxon>Cycloclasticus</taxon>
    </lineage>
</organism>
<evidence type="ECO:0000313" key="13">
    <source>
        <dbReference type="Proteomes" id="UP000015380"/>
    </source>
</evidence>
<dbReference type="HAMAP" id="MF_00135">
    <property type="entry name" value="PRAI"/>
    <property type="match status" value="1"/>
</dbReference>
<comment type="catalytic activity">
    <reaction evidence="1 10">
        <text>N-(5-phospho-beta-D-ribosyl)anthranilate = 1-(2-carboxyphenylamino)-1-deoxy-D-ribulose 5-phosphate</text>
        <dbReference type="Rhea" id="RHEA:21540"/>
        <dbReference type="ChEBI" id="CHEBI:18277"/>
        <dbReference type="ChEBI" id="CHEBI:58613"/>
        <dbReference type="EC" id="5.3.1.24"/>
    </reaction>
</comment>
<comment type="pathway">
    <text evidence="2 10">Amino-acid biosynthesis; L-tryptophan biosynthesis; L-tryptophan from chorismate: step 3/5.</text>
</comment>
<name>S5TG82_9GAMM</name>
<dbReference type="GO" id="GO:0004640">
    <property type="term" value="F:phosphoribosylanthranilate isomerase activity"/>
    <property type="evidence" value="ECO:0007669"/>
    <property type="project" value="UniProtKB-UniRule"/>
</dbReference>
<reference evidence="12 13" key="1">
    <citation type="submission" date="2013-05" db="EMBL/GenBank/DDBJ databases">
        <title>Between feast and famine: a lifestyle of most important marine PAH-degrading bacterium Cycloclasticus sp. 7ME.</title>
        <authorList>
            <person name="Yakimov M.M."/>
            <person name="Messina E."/>
            <person name="Genovese M."/>
            <person name="Denaro R."/>
            <person name="Crisafi F."/>
            <person name="Russo D."/>
            <person name="Cappello S."/>
            <person name="Santisi S."/>
            <person name="Smedile F."/>
            <person name="Golyshina O.V."/>
            <person name="Tran H."/>
            <person name="Pieper D.H."/>
            <person name="Golyshin P.N."/>
            <person name="Giuliano L."/>
        </authorList>
    </citation>
    <scope>NUCLEOTIDE SEQUENCE [LARGE SCALE GENOMIC DNA]</scope>
    <source>
        <strain evidence="12 13">78-ME</strain>
    </source>
</reference>
<dbReference type="Proteomes" id="UP000015380">
    <property type="component" value="Chromosome"/>
</dbReference>
<dbReference type="eggNOG" id="COG0135">
    <property type="taxonomic scope" value="Bacteria"/>
</dbReference>